<feature type="region of interest" description="Disordered" evidence="1">
    <location>
        <begin position="85"/>
        <end position="126"/>
    </location>
</feature>
<accession>A0A2X0KJ22</accession>
<evidence type="ECO:0000313" key="3">
    <source>
        <dbReference type="Proteomes" id="UP000249723"/>
    </source>
</evidence>
<protein>
    <submittedName>
        <fullName evidence="2">BZ3500_MvSof-1268-A1-R1_Chr1-3g02439 protein</fullName>
    </submittedName>
</protein>
<reference evidence="3" key="1">
    <citation type="submission" date="2016-10" db="EMBL/GenBank/DDBJ databases">
        <authorList>
            <person name="Jeantristanb JTB J.-T."/>
            <person name="Ricardo R."/>
        </authorList>
    </citation>
    <scope>NUCLEOTIDE SEQUENCE [LARGE SCALE GENOMIC DNA]</scope>
</reference>
<dbReference type="SUPFAM" id="SSF56112">
    <property type="entry name" value="Protein kinase-like (PK-like)"/>
    <property type="match status" value="2"/>
</dbReference>
<dbReference type="Proteomes" id="UP000249723">
    <property type="component" value="Unassembled WGS sequence"/>
</dbReference>
<gene>
    <name evidence="2" type="ORF">BZ3500_MVSOF-1268-A1-R1_CHR1-3G02439</name>
</gene>
<dbReference type="STRING" id="289078.A0A2X0KJ22"/>
<feature type="compositionally biased region" description="Basic and acidic residues" evidence="1">
    <location>
        <begin position="85"/>
        <end position="97"/>
    </location>
</feature>
<keyword evidence="3" id="KW-1185">Reference proteome</keyword>
<dbReference type="AlphaFoldDB" id="A0A2X0KJ22"/>
<evidence type="ECO:0000313" key="2">
    <source>
        <dbReference type="EMBL" id="SCZ90976.1"/>
    </source>
</evidence>
<dbReference type="OrthoDB" id="2539224at2759"/>
<feature type="region of interest" description="Disordered" evidence="1">
    <location>
        <begin position="217"/>
        <end position="237"/>
    </location>
</feature>
<feature type="compositionally biased region" description="Polar residues" evidence="1">
    <location>
        <begin position="99"/>
        <end position="115"/>
    </location>
</feature>
<feature type="region of interest" description="Disordered" evidence="1">
    <location>
        <begin position="1"/>
        <end position="54"/>
    </location>
</feature>
<sequence length="803" mass="89418">MPAKQGDRGRPRPSPPCDLASPPSKRPLQACWPTSVEAPRSAFDHEPPIQPDASENKVSIVTTVMGPAVARTLAFASIVISNVRQDRGKAQADDEVPRSPSSPSMARCPTTASGAHSSHHHRDERDHFNHSQMMPATASNPARESVIEALISPALDCEDDQFFIEEEIVPRVVVCDTPGLVYSISRMEQARFKARVQEVQKRPKRVLSRLRDDFKRDCQRPASQTKADWASSAGGQQKSLTIARAQEHPRLTQEGAHHKDFKRSQPHHFLTCCEQMAVKKKGPAARGMLVPIRFGVPPQGAHAKRTACVSSPLVDLVLDLAQHALSQPTRVYAPGLAITDTKAYLVVLDHEACRIAAIADCWGERFGELGVVLSIMFGLDVYSAGFNPLFRYACHFQIGITPASFLASCLRPPELEEGAPLVGRTVEFIDEEPIELVHPTLTDGGSIFSRSTVVLQLTRPSLIAPAGSASSPSNSTPSFVLKIQYNTLNYVGHEANVLQKIEERCASIASQEESSLIFNHIALLEKPKSFGLHYSQIQDKDLPVLRDGQDAYQRVRRRKLDLLILRNPTPLPTRVHGHRHCRHPLSDAFHVLGRLFTLLPILYDLGIHHRDLSLGNILHHRGHLVLVDWDSGIVAPPGVRVRNVAEDCGSVRVTLDTAPSDVLLWLLMGRERTLAFRSLQDDLESAVYWFVQVVGSFAEFLSPRTWEAWKPLYLASTCALPGWKHLFNARLDLWGSVLDRSPRRRYLLEALHKLSPRECRLVNMLTLKLPDFPQSPDGIVRTKAMIAMMQTKMREILGYQSRS</sequence>
<dbReference type="InterPro" id="IPR011009">
    <property type="entry name" value="Kinase-like_dom_sf"/>
</dbReference>
<dbReference type="EMBL" id="FMWP01000014">
    <property type="protein sequence ID" value="SCZ90976.1"/>
    <property type="molecule type" value="Genomic_DNA"/>
</dbReference>
<name>A0A2X0KJ22_9BASI</name>
<evidence type="ECO:0000256" key="1">
    <source>
        <dbReference type="SAM" id="MobiDB-lite"/>
    </source>
</evidence>
<proteinExistence type="predicted"/>
<organism evidence="2 3">
    <name type="scientific">Microbotryum saponariae</name>
    <dbReference type="NCBI Taxonomy" id="289078"/>
    <lineage>
        <taxon>Eukaryota</taxon>
        <taxon>Fungi</taxon>
        <taxon>Dikarya</taxon>
        <taxon>Basidiomycota</taxon>
        <taxon>Pucciniomycotina</taxon>
        <taxon>Microbotryomycetes</taxon>
        <taxon>Microbotryales</taxon>
        <taxon>Microbotryaceae</taxon>
        <taxon>Microbotryum</taxon>
    </lineage>
</organism>
<feature type="compositionally biased region" description="Basic and acidic residues" evidence="1">
    <location>
        <begin position="1"/>
        <end position="10"/>
    </location>
</feature>